<evidence type="ECO:0000313" key="2">
    <source>
        <dbReference type="Proteomes" id="UP001607302"/>
    </source>
</evidence>
<name>A0ABD2A994_VESSQ</name>
<gene>
    <name evidence="1" type="ORF">V1478_014026</name>
</gene>
<organism evidence="1 2">
    <name type="scientific">Vespula squamosa</name>
    <name type="common">Southern yellow jacket</name>
    <name type="synonym">Wasp</name>
    <dbReference type="NCBI Taxonomy" id="30214"/>
    <lineage>
        <taxon>Eukaryota</taxon>
        <taxon>Metazoa</taxon>
        <taxon>Ecdysozoa</taxon>
        <taxon>Arthropoda</taxon>
        <taxon>Hexapoda</taxon>
        <taxon>Insecta</taxon>
        <taxon>Pterygota</taxon>
        <taxon>Neoptera</taxon>
        <taxon>Endopterygota</taxon>
        <taxon>Hymenoptera</taxon>
        <taxon>Apocrita</taxon>
        <taxon>Aculeata</taxon>
        <taxon>Vespoidea</taxon>
        <taxon>Vespidae</taxon>
        <taxon>Vespinae</taxon>
        <taxon>Vespula</taxon>
    </lineage>
</organism>
<dbReference type="EMBL" id="JAUDFV010000154">
    <property type="protein sequence ID" value="KAL2716350.1"/>
    <property type="molecule type" value="Genomic_DNA"/>
</dbReference>
<dbReference type="AlphaFoldDB" id="A0ABD2A994"/>
<protein>
    <submittedName>
        <fullName evidence="1">Uncharacterized protein</fullName>
    </submittedName>
</protein>
<reference evidence="1 2" key="1">
    <citation type="journal article" date="2024" name="Ann. Entomol. Soc. Am.">
        <title>Genomic analyses of the southern and eastern yellowjacket wasps (Hymenoptera: Vespidae) reveal evolutionary signatures of social life.</title>
        <authorList>
            <person name="Catto M.A."/>
            <person name="Caine P.B."/>
            <person name="Orr S.E."/>
            <person name="Hunt B.G."/>
            <person name="Goodisman M.A.D."/>
        </authorList>
    </citation>
    <scope>NUCLEOTIDE SEQUENCE [LARGE SCALE GENOMIC DNA]</scope>
    <source>
        <strain evidence="1">233</strain>
        <tissue evidence="1">Head and thorax</tissue>
    </source>
</reference>
<evidence type="ECO:0000313" key="1">
    <source>
        <dbReference type="EMBL" id="KAL2716350.1"/>
    </source>
</evidence>
<sequence>MNIKAIIAWNQMKMRKKLAMKIFQDRPVIQVQAIHRDQVVHRQYHNRLVQDVLINRHLQCQLVEVHYRKLLLSNIELRQNQRNQENNQLLRSHRLGIK</sequence>
<accession>A0ABD2A994</accession>
<comment type="caution">
    <text evidence="1">The sequence shown here is derived from an EMBL/GenBank/DDBJ whole genome shotgun (WGS) entry which is preliminary data.</text>
</comment>
<keyword evidence="2" id="KW-1185">Reference proteome</keyword>
<proteinExistence type="predicted"/>
<dbReference type="Proteomes" id="UP001607302">
    <property type="component" value="Unassembled WGS sequence"/>
</dbReference>